<proteinExistence type="predicted"/>
<evidence type="ECO:0000313" key="2">
    <source>
        <dbReference type="EMBL" id="EWM23027.1"/>
    </source>
</evidence>
<evidence type="ECO:0000313" key="3">
    <source>
        <dbReference type="Proteomes" id="UP000019335"/>
    </source>
</evidence>
<evidence type="ECO:0000256" key="1">
    <source>
        <dbReference type="SAM" id="MobiDB-lite"/>
    </source>
</evidence>
<keyword evidence="3" id="KW-1185">Reference proteome</keyword>
<dbReference type="AlphaFoldDB" id="W7T9I5"/>
<feature type="region of interest" description="Disordered" evidence="1">
    <location>
        <begin position="89"/>
        <end position="115"/>
    </location>
</feature>
<comment type="caution">
    <text evidence="2">The sequence shown here is derived from an EMBL/GenBank/DDBJ whole genome shotgun (WGS) entry which is preliminary data.</text>
</comment>
<feature type="region of interest" description="Disordered" evidence="1">
    <location>
        <begin position="1"/>
        <end position="34"/>
    </location>
</feature>
<organism evidence="2 3">
    <name type="scientific">Nannochloropsis gaditana</name>
    <dbReference type="NCBI Taxonomy" id="72520"/>
    <lineage>
        <taxon>Eukaryota</taxon>
        <taxon>Sar</taxon>
        <taxon>Stramenopiles</taxon>
        <taxon>Ochrophyta</taxon>
        <taxon>Eustigmatophyceae</taxon>
        <taxon>Eustigmatales</taxon>
        <taxon>Monodopsidaceae</taxon>
        <taxon>Nannochloropsis</taxon>
    </lineage>
</organism>
<name>W7T9I5_9STRA</name>
<feature type="compositionally biased region" description="Low complexity" evidence="1">
    <location>
        <begin position="25"/>
        <end position="34"/>
    </location>
</feature>
<gene>
    <name evidence="2" type="ORF">Naga_100604g2</name>
</gene>
<protein>
    <submittedName>
        <fullName evidence="2">Uncharacterized protein</fullName>
    </submittedName>
</protein>
<dbReference type="EMBL" id="AZIL01001898">
    <property type="protein sequence ID" value="EWM23027.1"/>
    <property type="molecule type" value="Genomic_DNA"/>
</dbReference>
<sequence>MTEKGESPKRMRRRLVPASTPPLPSSRRSLTSSPHFTTLSSLPLFLPPSLTPSFAPFPPQEVSLTALPRTWWGCWGDGMEKRRTLPRPYRRRRSRPQPRPNMALAKQPMAARMHSPPLDSVEDSLVMSFARGTMLDSDKQWHGALLLSRCLSGSSIVAARNRPEERIFLGVER</sequence>
<accession>W7T9I5</accession>
<dbReference type="EMBL" id="AZIL01001898">
    <property type="protein sequence ID" value="EWM23028.1"/>
    <property type="molecule type" value="Genomic_DNA"/>
</dbReference>
<dbReference type="Proteomes" id="UP000019335">
    <property type="component" value="Chromosome 19"/>
</dbReference>
<reference evidence="2 3" key="1">
    <citation type="journal article" date="2014" name="Mol. Plant">
        <title>Chromosome Scale Genome Assembly and Transcriptome Profiling of Nannochloropsis gaditana in Nitrogen Depletion.</title>
        <authorList>
            <person name="Corteggiani Carpinelli E."/>
            <person name="Telatin A."/>
            <person name="Vitulo N."/>
            <person name="Forcato C."/>
            <person name="D'Angelo M."/>
            <person name="Schiavon R."/>
            <person name="Vezzi A."/>
            <person name="Giacometti G.M."/>
            <person name="Morosinotto T."/>
            <person name="Valle G."/>
        </authorList>
    </citation>
    <scope>NUCLEOTIDE SEQUENCE [LARGE SCALE GENOMIC DNA]</scope>
    <source>
        <strain evidence="2 3">B-31</strain>
    </source>
</reference>